<evidence type="ECO:0000313" key="3">
    <source>
        <dbReference type="Proteomes" id="UP000813444"/>
    </source>
</evidence>
<accession>A0A8K0WVA4</accession>
<proteinExistence type="predicted"/>
<dbReference type="Proteomes" id="UP000813444">
    <property type="component" value="Unassembled WGS sequence"/>
</dbReference>
<organism evidence="2 3">
    <name type="scientific">Stachybotrys elegans</name>
    <dbReference type="NCBI Taxonomy" id="80388"/>
    <lineage>
        <taxon>Eukaryota</taxon>
        <taxon>Fungi</taxon>
        <taxon>Dikarya</taxon>
        <taxon>Ascomycota</taxon>
        <taxon>Pezizomycotina</taxon>
        <taxon>Sordariomycetes</taxon>
        <taxon>Hypocreomycetidae</taxon>
        <taxon>Hypocreales</taxon>
        <taxon>Stachybotryaceae</taxon>
        <taxon>Stachybotrys</taxon>
    </lineage>
</organism>
<reference evidence="2" key="1">
    <citation type="journal article" date="2021" name="Nat. Commun.">
        <title>Genetic determinants of endophytism in the Arabidopsis root mycobiome.</title>
        <authorList>
            <person name="Mesny F."/>
            <person name="Miyauchi S."/>
            <person name="Thiergart T."/>
            <person name="Pickel B."/>
            <person name="Atanasova L."/>
            <person name="Karlsson M."/>
            <person name="Huettel B."/>
            <person name="Barry K.W."/>
            <person name="Haridas S."/>
            <person name="Chen C."/>
            <person name="Bauer D."/>
            <person name="Andreopoulos W."/>
            <person name="Pangilinan J."/>
            <person name="LaButti K."/>
            <person name="Riley R."/>
            <person name="Lipzen A."/>
            <person name="Clum A."/>
            <person name="Drula E."/>
            <person name="Henrissat B."/>
            <person name="Kohler A."/>
            <person name="Grigoriev I.V."/>
            <person name="Martin F.M."/>
            <person name="Hacquard S."/>
        </authorList>
    </citation>
    <scope>NUCLEOTIDE SEQUENCE</scope>
    <source>
        <strain evidence="2">MPI-CAGE-CH-0235</strain>
    </source>
</reference>
<dbReference type="AlphaFoldDB" id="A0A8K0WVA4"/>
<evidence type="ECO:0000256" key="1">
    <source>
        <dbReference type="SAM" id="MobiDB-lite"/>
    </source>
</evidence>
<feature type="compositionally biased region" description="Polar residues" evidence="1">
    <location>
        <begin position="151"/>
        <end position="172"/>
    </location>
</feature>
<evidence type="ECO:0000313" key="2">
    <source>
        <dbReference type="EMBL" id="KAH7325968.1"/>
    </source>
</evidence>
<gene>
    <name evidence="2" type="ORF">B0I35DRAFT_122896</name>
</gene>
<comment type="caution">
    <text evidence="2">The sequence shown here is derived from an EMBL/GenBank/DDBJ whole genome shotgun (WGS) entry which is preliminary data.</text>
</comment>
<feature type="region of interest" description="Disordered" evidence="1">
    <location>
        <begin position="151"/>
        <end position="185"/>
    </location>
</feature>
<dbReference type="EMBL" id="JAGPNK010000002">
    <property type="protein sequence ID" value="KAH7325968.1"/>
    <property type="molecule type" value="Genomic_DNA"/>
</dbReference>
<keyword evidence="3" id="KW-1185">Reference proteome</keyword>
<protein>
    <submittedName>
        <fullName evidence="2">Uncharacterized protein</fullName>
    </submittedName>
</protein>
<sequence>MLERSAPNAPGSILPAPFHGIRIARVRLSSAYPYGGELFNLAAIRIQQIGGSQHGVVHHDMYVTWPCRASRRVGTIVIRHPSYCSSSTPTAREPSPASRVTSRCNWHPYLDNGPSLLEHLGDRHPSISISLLALPTSGLVVELSAFAGESTPTATSHSSLGSQDPLKSTQPPKAQRAHSQAGVPGGCPIRAASAERLLRPSPFTRSAPRHDIGHRGREECRAPCRTVQLRCPPVKVILGLLAPCGSTAVTSAVSSPVFLVRPIGQRRMDRFIYVMIFSASGPRMPGTRDSHHMPSLRIRTPRKRGSSRECCKQPFLQRTPSNTVCIIAVAHCRLPEKWRCSVGVTTEEREKRTRHMPQPFPPPVHVRCI</sequence>
<name>A0A8K0WVA4_9HYPO</name>